<keyword evidence="2" id="KW-0614">Plasmid</keyword>
<feature type="region of interest" description="Disordered" evidence="1">
    <location>
        <begin position="76"/>
        <end position="97"/>
    </location>
</feature>
<dbReference type="Proteomes" id="UP000623926">
    <property type="component" value="Plasmid unnamed3"/>
</dbReference>
<evidence type="ECO:0000313" key="3">
    <source>
        <dbReference type="Proteomes" id="UP000623926"/>
    </source>
</evidence>
<gene>
    <name evidence="2" type="ORF">I6J42_33755</name>
</gene>
<dbReference type="RefSeq" id="WP_205030102.1">
    <property type="nucleotide sequence ID" value="NZ_CP070247.1"/>
</dbReference>
<reference evidence="2 3" key="1">
    <citation type="submission" date="2021-02" db="EMBL/GenBank/DDBJ databases">
        <title>FDA dAtabase for Regulatory Grade micrObial Sequences (FDA-ARGOS): Supporting development and validation of Infectious Disease Dx tests.</title>
        <authorList>
            <person name="Sproer C."/>
            <person name="Gronow S."/>
            <person name="Severitt S."/>
            <person name="Schroder I."/>
            <person name="Tallon L."/>
            <person name="Sadzewicz L."/>
            <person name="Zhao X."/>
            <person name="Boylan J."/>
            <person name="Ott S."/>
            <person name="Bowen H."/>
            <person name="Vavikolanu K."/>
            <person name="Mehta A."/>
            <person name="Aluvathingal J."/>
            <person name="Nadendla S."/>
            <person name="Lowell S."/>
            <person name="Myers T."/>
            <person name="Yan Y."/>
            <person name="Sichtig H."/>
        </authorList>
    </citation>
    <scope>NUCLEOTIDE SEQUENCE [LARGE SCALE GENOMIC DNA]</scope>
    <source>
        <strain evidence="2 3">FDAARGOS_1212</strain>
        <plasmid evidence="2 3">unnamed3</plasmid>
    </source>
</reference>
<name>A0ABD7D9G7_9ACTN</name>
<geneLocation type="plasmid" evidence="2 3">
    <name>unnamed3</name>
</geneLocation>
<evidence type="ECO:0000313" key="2">
    <source>
        <dbReference type="EMBL" id="QRV39063.1"/>
    </source>
</evidence>
<dbReference type="EMBL" id="CP070247">
    <property type="protein sequence ID" value="QRV39063.1"/>
    <property type="molecule type" value="Genomic_DNA"/>
</dbReference>
<dbReference type="AlphaFoldDB" id="A0ABD7D9G7"/>
<proteinExistence type="predicted"/>
<evidence type="ECO:0000256" key="1">
    <source>
        <dbReference type="SAM" id="MobiDB-lite"/>
    </source>
</evidence>
<protein>
    <submittedName>
        <fullName evidence="2">Uncharacterized protein</fullName>
    </submittedName>
</protein>
<organism evidence="2 3">
    <name type="scientific">Streptomyces californicus</name>
    <dbReference type="NCBI Taxonomy" id="67351"/>
    <lineage>
        <taxon>Bacteria</taxon>
        <taxon>Bacillati</taxon>
        <taxon>Actinomycetota</taxon>
        <taxon>Actinomycetes</taxon>
        <taxon>Kitasatosporales</taxon>
        <taxon>Streptomycetaceae</taxon>
        <taxon>Streptomyces</taxon>
    </lineage>
</organism>
<accession>A0ABD7D9G7</accession>
<sequence length="97" mass="9785">MTSDLQQYQASLLRRASTDTEWAALVRDRPVLAEALAARLSVLAAEPSPLRTSAPAGLPGLASWDAALAAARRGAAQEPGCPAGHPRGAAVGGAVSA</sequence>